<dbReference type="Pfam" id="PF11838">
    <property type="entry name" value="ERAP1_C"/>
    <property type="match status" value="1"/>
</dbReference>
<evidence type="ECO:0000313" key="2">
    <source>
        <dbReference type="EMBL" id="KAJ8958077.1"/>
    </source>
</evidence>
<evidence type="ECO:0000313" key="3">
    <source>
        <dbReference type="Proteomes" id="UP001162156"/>
    </source>
</evidence>
<organism evidence="2 3">
    <name type="scientific">Rhamnusium bicolor</name>
    <dbReference type="NCBI Taxonomy" id="1586634"/>
    <lineage>
        <taxon>Eukaryota</taxon>
        <taxon>Metazoa</taxon>
        <taxon>Ecdysozoa</taxon>
        <taxon>Arthropoda</taxon>
        <taxon>Hexapoda</taxon>
        <taxon>Insecta</taxon>
        <taxon>Pterygota</taxon>
        <taxon>Neoptera</taxon>
        <taxon>Endopterygota</taxon>
        <taxon>Coleoptera</taxon>
        <taxon>Polyphaga</taxon>
        <taxon>Cucujiformia</taxon>
        <taxon>Chrysomeloidea</taxon>
        <taxon>Cerambycidae</taxon>
        <taxon>Lepturinae</taxon>
        <taxon>Rhagiini</taxon>
        <taxon>Rhamnusium</taxon>
    </lineage>
</organism>
<gene>
    <name evidence="2" type="ORF">NQ314_006462</name>
</gene>
<keyword evidence="3" id="KW-1185">Reference proteome</keyword>
<evidence type="ECO:0000259" key="1">
    <source>
        <dbReference type="Pfam" id="PF11838"/>
    </source>
</evidence>
<accession>A0AAV8Z2H9</accession>
<sequence>MLAQYLCTANRLHIPVNTRAKLLHDAWNLAYAGELSFATALNMTLFLKHEREYLAWDPVFTLIDHIGRHIDSSSVHKKFQVY</sequence>
<protein>
    <recommendedName>
        <fullName evidence="1">ERAP1-like C-terminal domain-containing protein</fullName>
    </recommendedName>
</protein>
<reference evidence="2" key="1">
    <citation type="journal article" date="2023" name="Insect Mol. Biol.">
        <title>Genome sequencing provides insights into the evolution of gene families encoding plant cell wall-degrading enzymes in longhorned beetles.</title>
        <authorList>
            <person name="Shin N.R."/>
            <person name="Okamura Y."/>
            <person name="Kirsch R."/>
            <person name="Pauchet Y."/>
        </authorList>
    </citation>
    <scope>NUCLEOTIDE SEQUENCE</scope>
    <source>
        <strain evidence="2">RBIC_L_NR</strain>
    </source>
</reference>
<dbReference type="AlphaFoldDB" id="A0AAV8Z2H9"/>
<dbReference type="InterPro" id="IPR024571">
    <property type="entry name" value="ERAP1-like_C_dom"/>
</dbReference>
<feature type="domain" description="ERAP1-like C-terminal" evidence="1">
    <location>
        <begin position="8"/>
        <end position="81"/>
    </location>
</feature>
<proteinExistence type="predicted"/>
<comment type="caution">
    <text evidence="2">The sequence shown here is derived from an EMBL/GenBank/DDBJ whole genome shotgun (WGS) entry which is preliminary data.</text>
</comment>
<dbReference type="EMBL" id="JANEYF010001753">
    <property type="protein sequence ID" value="KAJ8958077.1"/>
    <property type="molecule type" value="Genomic_DNA"/>
</dbReference>
<dbReference type="Proteomes" id="UP001162156">
    <property type="component" value="Unassembled WGS sequence"/>
</dbReference>
<name>A0AAV8Z2H9_9CUCU</name>
<dbReference type="Gene3D" id="1.25.50.20">
    <property type="match status" value="1"/>
</dbReference>